<dbReference type="GO" id="GO:0006508">
    <property type="term" value="P:proteolysis"/>
    <property type="evidence" value="ECO:0007669"/>
    <property type="project" value="InterPro"/>
</dbReference>
<keyword evidence="3" id="KW-1185">Reference proteome</keyword>
<dbReference type="InterPro" id="IPR006311">
    <property type="entry name" value="TAT_signal"/>
</dbReference>
<dbReference type="OrthoDB" id="9768004at2"/>
<feature type="domain" description="Peptidase C14 caspase" evidence="1">
    <location>
        <begin position="43"/>
        <end position="268"/>
    </location>
</feature>
<name>A0A480APU6_9BURK</name>
<dbReference type="GO" id="GO:0004197">
    <property type="term" value="F:cysteine-type endopeptidase activity"/>
    <property type="evidence" value="ECO:0007669"/>
    <property type="project" value="InterPro"/>
</dbReference>
<comment type="caution">
    <text evidence="2">The sequence shown here is derived from an EMBL/GenBank/DDBJ whole genome shotgun (WGS) entry which is preliminary data.</text>
</comment>
<dbReference type="AlphaFoldDB" id="A0A480APU6"/>
<proteinExistence type="predicted"/>
<evidence type="ECO:0000259" key="1">
    <source>
        <dbReference type="Pfam" id="PF00656"/>
    </source>
</evidence>
<organism evidence="2 3">
    <name type="scientific">Pseudaquabacterium pictum</name>
    <dbReference type="NCBI Taxonomy" id="2315236"/>
    <lineage>
        <taxon>Bacteria</taxon>
        <taxon>Pseudomonadati</taxon>
        <taxon>Pseudomonadota</taxon>
        <taxon>Betaproteobacteria</taxon>
        <taxon>Burkholderiales</taxon>
        <taxon>Sphaerotilaceae</taxon>
        <taxon>Pseudaquabacterium</taxon>
    </lineage>
</organism>
<protein>
    <recommendedName>
        <fullName evidence="1">Peptidase C14 caspase domain-containing protein</fullName>
    </recommendedName>
</protein>
<accession>A0A480APU6</accession>
<dbReference type="Pfam" id="PF00656">
    <property type="entry name" value="Peptidase_C14"/>
    <property type="match status" value="1"/>
</dbReference>
<dbReference type="Gene3D" id="3.40.50.1460">
    <property type="match status" value="1"/>
</dbReference>
<dbReference type="Proteomes" id="UP000301751">
    <property type="component" value="Unassembled WGS sequence"/>
</dbReference>
<dbReference type="SUPFAM" id="SSF52129">
    <property type="entry name" value="Caspase-like"/>
    <property type="match status" value="1"/>
</dbReference>
<dbReference type="InterPro" id="IPR052039">
    <property type="entry name" value="Caspase-related_regulators"/>
</dbReference>
<reference evidence="3" key="1">
    <citation type="submission" date="2019-03" db="EMBL/GenBank/DDBJ databases">
        <title>Aquabacterium pictum sp.nov., the first bacteriochlorophyll a-containing freshwater bacterium in the genus Aquabacterium of the class Betaproteobacteria.</title>
        <authorList>
            <person name="Hirose S."/>
            <person name="Tank M."/>
            <person name="Hara E."/>
            <person name="Tamaki H."/>
            <person name="Takaichi S."/>
            <person name="Haruta S."/>
            <person name="Hanada S."/>
        </authorList>
    </citation>
    <scope>NUCLEOTIDE SEQUENCE [LARGE SCALE GENOMIC DNA]</scope>
    <source>
        <strain evidence="3">W35</strain>
    </source>
</reference>
<dbReference type="PANTHER" id="PTHR22576">
    <property type="entry name" value="MUCOSA ASSOCIATED LYMPHOID TISSUE LYMPHOMA TRANSLOCATION PROTEIN 1/PARACASPASE"/>
    <property type="match status" value="1"/>
</dbReference>
<dbReference type="PANTHER" id="PTHR22576:SF37">
    <property type="entry name" value="MUCOSA-ASSOCIATED LYMPHOID TISSUE LYMPHOMA TRANSLOCATION PROTEIN 1"/>
    <property type="match status" value="1"/>
</dbReference>
<dbReference type="RefSeq" id="WP_137733171.1">
    <property type="nucleotide sequence ID" value="NZ_BJCL01000005.1"/>
</dbReference>
<evidence type="ECO:0000313" key="2">
    <source>
        <dbReference type="EMBL" id="GCL63443.1"/>
    </source>
</evidence>
<gene>
    <name evidence="2" type="ORF">AQPW35_25240</name>
</gene>
<evidence type="ECO:0000313" key="3">
    <source>
        <dbReference type="Proteomes" id="UP000301751"/>
    </source>
</evidence>
<dbReference type="EMBL" id="BJCL01000005">
    <property type="protein sequence ID" value="GCL63443.1"/>
    <property type="molecule type" value="Genomic_DNA"/>
</dbReference>
<sequence length="468" mass="50021">MRPADPTRRRIVQAGLAAALGGPALGGAGLARAQDDAPPDPGRLALVIGNREYPAGFDLPSIHTNARVVQAALGRRGFQTSTVLDADPGAARNAVERFAAAAQAAPPDATLLFYFSGHGLQVDADNLLVGAGVRPDAAADALLRGSLSLNRDLLARLPRRPQGLTVLVIDACRTDLKPSVRGVDGFNQVEAPPGCLIAFSTGAGKPAIAPKAETDTTFYTGALVQQLQTASDELSFPDLFRLVKLDVQRRMLGHPVSAVRRFAQFPFIADNSSAPIPVASARQLAAVRARASAEEQARAALARAAEDADFNALQATLWPPELLRQAEAFRRNWPASARAGAAEVAAEGAREAAGILRSNDVRLYRRSFDPAPERGEVYNGDLRRAARGDKDAAARVGRQWATTARSGPALSGYEGWMQYAAELGNGIASYELALHYRRLDQPQPAARWEARARELGYNPPPSLEHYRK</sequence>
<dbReference type="InterPro" id="IPR029030">
    <property type="entry name" value="Caspase-like_dom_sf"/>
</dbReference>
<dbReference type="PROSITE" id="PS51318">
    <property type="entry name" value="TAT"/>
    <property type="match status" value="1"/>
</dbReference>
<dbReference type="InterPro" id="IPR011600">
    <property type="entry name" value="Pept_C14_caspase"/>
</dbReference>